<dbReference type="SUPFAM" id="SSF54534">
    <property type="entry name" value="FKBP-like"/>
    <property type="match status" value="1"/>
</dbReference>
<dbReference type="GO" id="GO:0003755">
    <property type="term" value="F:peptidyl-prolyl cis-trans isomerase activity"/>
    <property type="evidence" value="ECO:0007669"/>
    <property type="project" value="UniProtKB-KW"/>
</dbReference>
<dbReference type="EC" id="5.2.1.8" evidence="3"/>
<evidence type="ECO:0000256" key="8">
    <source>
        <dbReference type="PROSITE-ProRule" id="PRU00278"/>
    </source>
</evidence>
<dbReference type="SUPFAM" id="SSF109998">
    <property type="entry name" value="Triger factor/SurA peptide-binding domain-like"/>
    <property type="match status" value="1"/>
</dbReference>
<dbReference type="InterPro" id="IPR000297">
    <property type="entry name" value="PPIase_PpiC"/>
</dbReference>
<dbReference type="PROSITE" id="PS01096">
    <property type="entry name" value="PPIC_PPIASE_1"/>
    <property type="match status" value="1"/>
</dbReference>
<evidence type="ECO:0000256" key="7">
    <source>
        <dbReference type="ARBA" id="ARBA00031484"/>
    </source>
</evidence>
<comment type="caution">
    <text evidence="11">The sequence shown here is derived from an EMBL/GenBank/DDBJ whole genome shotgun (WGS) entry which is preliminary data.</text>
</comment>
<evidence type="ECO:0000256" key="4">
    <source>
        <dbReference type="ARBA" id="ARBA00018370"/>
    </source>
</evidence>
<keyword evidence="5 8" id="KW-0697">Rotamase</keyword>
<dbReference type="Gene3D" id="1.10.4030.10">
    <property type="entry name" value="Porin chaperone SurA, peptide-binding domain"/>
    <property type="match status" value="1"/>
</dbReference>
<dbReference type="PANTHER" id="PTHR47245:SF2">
    <property type="entry name" value="PEPTIDYL-PROLYL CIS-TRANS ISOMERASE HP_0175-RELATED"/>
    <property type="match status" value="1"/>
</dbReference>
<dbReference type="EMBL" id="QEXV01000005">
    <property type="protein sequence ID" value="PWE16807.1"/>
    <property type="molecule type" value="Genomic_DNA"/>
</dbReference>
<dbReference type="InterPro" id="IPR023058">
    <property type="entry name" value="PPIase_PpiC_CS"/>
</dbReference>
<protein>
    <recommendedName>
        <fullName evidence="4">Parvulin-like PPIase</fullName>
        <ecNumber evidence="3">5.2.1.8</ecNumber>
    </recommendedName>
    <alternativeName>
        <fullName evidence="6">Peptidyl-prolyl cis-trans isomerase plp</fullName>
    </alternativeName>
    <alternativeName>
        <fullName evidence="7">Rotamase plp</fullName>
    </alternativeName>
</protein>
<proteinExistence type="inferred from homology"/>
<evidence type="ECO:0000256" key="1">
    <source>
        <dbReference type="ARBA" id="ARBA00000971"/>
    </source>
</evidence>
<accession>A0A2U2BS09</accession>
<feature type="region of interest" description="Disordered" evidence="9">
    <location>
        <begin position="315"/>
        <end position="347"/>
    </location>
</feature>
<sequence length="347" mass="37844">MSIEPPAPGRRRIPAGATPRGRIAAVLAAVCAFAAAACSAEPDVDTEPLVDEAETRGGDVAFRFLDLPPQDADDAVAARVGETVIYESDVRREAAAQEIVEDPAALDPSDAAFQEVLDELIEQRLLALEARRRGLADSPEARRRLAAAEERIIGNVLVETAVSDAVTEDAIERVYEEQMDLAPAERELRARHILVDTREEAREIARLLSEGRDFAQLARQVSQDPNTRLEGGDLGWFTRDGILPEFARIAFSLPVGGVSEPFQTEYGWHVLEVTDRRNRPRPGLEEMRARIVRFLTLEGIRVLLDEIRETYPVTRVASPAPPGLRAPTSESDGAEGDDGTASQGNPG</sequence>
<dbReference type="InterPro" id="IPR027304">
    <property type="entry name" value="Trigger_fact/SurA_dom_sf"/>
</dbReference>
<evidence type="ECO:0000256" key="2">
    <source>
        <dbReference type="ARBA" id="ARBA00007656"/>
    </source>
</evidence>
<dbReference type="Proteomes" id="UP000245168">
    <property type="component" value="Unassembled WGS sequence"/>
</dbReference>
<comment type="similarity">
    <text evidence="2">Belongs to the PpiC/parvulin rotamase family.</text>
</comment>
<dbReference type="Pfam" id="PF00639">
    <property type="entry name" value="Rotamase"/>
    <property type="match status" value="1"/>
</dbReference>
<evidence type="ECO:0000256" key="3">
    <source>
        <dbReference type="ARBA" id="ARBA00013194"/>
    </source>
</evidence>
<name>A0A2U2BS09_9PROT</name>
<evidence type="ECO:0000313" key="11">
    <source>
        <dbReference type="EMBL" id="PWE16807.1"/>
    </source>
</evidence>
<reference evidence="12" key="1">
    <citation type="submission" date="2018-05" db="EMBL/GenBank/DDBJ databases">
        <authorList>
            <person name="Liu B.-T."/>
        </authorList>
    </citation>
    <scope>NUCLEOTIDE SEQUENCE [LARGE SCALE GENOMIC DNA]</scope>
    <source>
        <strain evidence="12">WD6-1</strain>
    </source>
</reference>
<dbReference type="PROSITE" id="PS50198">
    <property type="entry name" value="PPIC_PPIASE_2"/>
    <property type="match status" value="1"/>
</dbReference>
<evidence type="ECO:0000256" key="5">
    <source>
        <dbReference type="ARBA" id="ARBA00023110"/>
    </source>
</evidence>
<dbReference type="AlphaFoldDB" id="A0A2U2BS09"/>
<evidence type="ECO:0000259" key="10">
    <source>
        <dbReference type="PROSITE" id="PS50198"/>
    </source>
</evidence>
<evidence type="ECO:0000256" key="9">
    <source>
        <dbReference type="SAM" id="MobiDB-lite"/>
    </source>
</evidence>
<dbReference type="Gene3D" id="3.10.50.40">
    <property type="match status" value="1"/>
</dbReference>
<comment type="catalytic activity">
    <reaction evidence="1">
        <text>[protein]-peptidylproline (omega=180) = [protein]-peptidylproline (omega=0)</text>
        <dbReference type="Rhea" id="RHEA:16237"/>
        <dbReference type="Rhea" id="RHEA-COMP:10747"/>
        <dbReference type="Rhea" id="RHEA-COMP:10748"/>
        <dbReference type="ChEBI" id="CHEBI:83833"/>
        <dbReference type="ChEBI" id="CHEBI:83834"/>
        <dbReference type="EC" id="5.2.1.8"/>
    </reaction>
</comment>
<dbReference type="InterPro" id="IPR046357">
    <property type="entry name" value="PPIase_dom_sf"/>
</dbReference>
<dbReference type="PANTHER" id="PTHR47245">
    <property type="entry name" value="PEPTIDYLPROLYL ISOMERASE"/>
    <property type="match status" value="1"/>
</dbReference>
<dbReference type="RefSeq" id="WP_109253530.1">
    <property type="nucleotide sequence ID" value="NZ_QEXV01000005.1"/>
</dbReference>
<feature type="domain" description="PpiC" evidence="10">
    <location>
        <begin position="185"/>
        <end position="275"/>
    </location>
</feature>
<evidence type="ECO:0000256" key="6">
    <source>
        <dbReference type="ARBA" id="ARBA00030642"/>
    </source>
</evidence>
<dbReference type="InterPro" id="IPR050245">
    <property type="entry name" value="PrsA_foldase"/>
</dbReference>
<evidence type="ECO:0000313" key="12">
    <source>
        <dbReference type="Proteomes" id="UP000245168"/>
    </source>
</evidence>
<gene>
    <name evidence="11" type="ORF">DDZ18_11480</name>
</gene>
<organism evidence="11 12">
    <name type="scientific">Marinicauda salina</name>
    <dbReference type="NCBI Taxonomy" id="2135793"/>
    <lineage>
        <taxon>Bacteria</taxon>
        <taxon>Pseudomonadati</taxon>
        <taxon>Pseudomonadota</taxon>
        <taxon>Alphaproteobacteria</taxon>
        <taxon>Maricaulales</taxon>
        <taxon>Maricaulaceae</taxon>
        <taxon>Marinicauda</taxon>
    </lineage>
</organism>
<dbReference type="OrthoDB" id="14196at2"/>
<keyword evidence="12" id="KW-1185">Reference proteome</keyword>
<keyword evidence="8 11" id="KW-0413">Isomerase</keyword>